<evidence type="ECO:0000256" key="3">
    <source>
        <dbReference type="ARBA" id="ARBA00022723"/>
    </source>
</evidence>
<dbReference type="EC" id="3.1.-.-" evidence="6"/>
<dbReference type="Proteomes" id="UP000293995">
    <property type="component" value="Chromosome"/>
</dbReference>
<keyword evidence="3 6" id="KW-0479">Metal-binding</keyword>
<dbReference type="GO" id="GO:0000287">
    <property type="term" value="F:magnesium ion binding"/>
    <property type="evidence" value="ECO:0007669"/>
    <property type="project" value="UniProtKB-UniRule"/>
</dbReference>
<dbReference type="RefSeq" id="WP_129388382.1">
    <property type="nucleotide sequence ID" value="NZ_CP035494.1"/>
</dbReference>
<comment type="similarity">
    <text evidence="6">Belongs to the PINc/VapC protein family.</text>
</comment>
<keyword evidence="9" id="KW-1185">Reference proteome</keyword>
<evidence type="ECO:0000256" key="4">
    <source>
        <dbReference type="ARBA" id="ARBA00022801"/>
    </source>
</evidence>
<dbReference type="EMBL" id="CP035494">
    <property type="protein sequence ID" value="QAY59961.1"/>
    <property type="molecule type" value="Genomic_DNA"/>
</dbReference>
<dbReference type="GO" id="GO:0090729">
    <property type="term" value="F:toxin activity"/>
    <property type="evidence" value="ECO:0007669"/>
    <property type="project" value="UniProtKB-KW"/>
</dbReference>
<feature type="binding site" evidence="6">
    <location>
        <position position="106"/>
    </location>
    <ligand>
        <name>Mg(2+)</name>
        <dbReference type="ChEBI" id="CHEBI:18420"/>
    </ligand>
</feature>
<keyword evidence="2 6" id="KW-0540">Nuclease</keyword>
<evidence type="ECO:0000256" key="6">
    <source>
        <dbReference type="HAMAP-Rule" id="MF_00265"/>
    </source>
</evidence>
<comment type="function">
    <text evidence="6">Toxic component of a toxin-antitoxin (TA) system. An RNase.</text>
</comment>
<dbReference type="AlphaFoldDB" id="A0A4V0YD98"/>
<dbReference type="GO" id="GO:0004540">
    <property type="term" value="F:RNA nuclease activity"/>
    <property type="evidence" value="ECO:0007669"/>
    <property type="project" value="InterPro"/>
</dbReference>
<sequence length="141" mass="14768">MASSSADHALLLDTSAAIALIVRDHEGHAAVTERVRGSRLGLAGHAIFETFSVLTRLPPPLRLSPSSAHAVIARNFPDSHQLSPDGAEKLFALLAVSRITGGSVFDALVAAAAHEAGASLISRDRRAVRTYDVVGARVEVV</sequence>
<organism evidence="8 9">
    <name type="scientific">Microbacterium protaetiae</name>
    <dbReference type="NCBI Taxonomy" id="2509458"/>
    <lineage>
        <taxon>Bacteria</taxon>
        <taxon>Bacillati</taxon>
        <taxon>Actinomycetota</taxon>
        <taxon>Actinomycetes</taxon>
        <taxon>Micrococcales</taxon>
        <taxon>Microbacteriaceae</taxon>
        <taxon>Microbacterium</taxon>
    </lineage>
</organism>
<dbReference type="KEGG" id="mprt:ET475_08095"/>
<feature type="domain" description="PIN" evidence="7">
    <location>
        <begin position="11"/>
        <end position="131"/>
    </location>
</feature>
<keyword evidence="4 6" id="KW-0378">Hydrolase</keyword>
<evidence type="ECO:0000259" key="7">
    <source>
        <dbReference type="Pfam" id="PF01850"/>
    </source>
</evidence>
<evidence type="ECO:0000256" key="5">
    <source>
        <dbReference type="ARBA" id="ARBA00022842"/>
    </source>
</evidence>
<proteinExistence type="inferred from homology"/>
<dbReference type="HAMAP" id="MF_00265">
    <property type="entry name" value="VapC_Nob1"/>
    <property type="match status" value="1"/>
</dbReference>
<reference evidence="8 9" key="1">
    <citation type="submission" date="2019-01" db="EMBL/GenBank/DDBJ databases">
        <title>Genome sequencing of strain DFW100M-13.</title>
        <authorList>
            <person name="Heo J."/>
            <person name="Kim S.-J."/>
            <person name="Kim J.-S."/>
            <person name="Hong S.-B."/>
            <person name="Kwon S.-W."/>
        </authorList>
    </citation>
    <scope>NUCLEOTIDE SEQUENCE [LARGE SCALE GENOMIC DNA]</scope>
    <source>
        <strain evidence="8 9">DFW100M-13</strain>
    </source>
</reference>
<accession>A0A4V0YD98</accession>
<evidence type="ECO:0000313" key="8">
    <source>
        <dbReference type="EMBL" id="QAY59961.1"/>
    </source>
</evidence>
<dbReference type="OrthoDB" id="25693at2"/>
<gene>
    <name evidence="6" type="primary">vapC</name>
    <name evidence="8" type="ORF">ET475_08095</name>
</gene>
<keyword evidence="1 6" id="KW-1277">Toxin-antitoxin system</keyword>
<keyword evidence="5 6" id="KW-0460">Magnesium</keyword>
<dbReference type="SUPFAM" id="SSF88723">
    <property type="entry name" value="PIN domain-like"/>
    <property type="match status" value="1"/>
</dbReference>
<name>A0A4V0YD98_9MICO</name>
<dbReference type="GO" id="GO:0016787">
    <property type="term" value="F:hydrolase activity"/>
    <property type="evidence" value="ECO:0007669"/>
    <property type="project" value="UniProtKB-KW"/>
</dbReference>
<protein>
    <recommendedName>
        <fullName evidence="6">Ribonuclease VapC</fullName>
        <shortName evidence="6">RNase VapC</shortName>
        <ecNumber evidence="6">3.1.-.-</ecNumber>
    </recommendedName>
    <alternativeName>
        <fullName evidence="6">Toxin VapC</fullName>
    </alternativeName>
</protein>
<dbReference type="Gene3D" id="3.40.50.1010">
    <property type="entry name" value="5'-nuclease"/>
    <property type="match status" value="1"/>
</dbReference>
<evidence type="ECO:0000256" key="1">
    <source>
        <dbReference type="ARBA" id="ARBA00022649"/>
    </source>
</evidence>
<dbReference type="Pfam" id="PF01850">
    <property type="entry name" value="PIN"/>
    <property type="match status" value="1"/>
</dbReference>
<keyword evidence="6" id="KW-0800">Toxin</keyword>
<comment type="cofactor">
    <cofactor evidence="6">
        <name>Mg(2+)</name>
        <dbReference type="ChEBI" id="CHEBI:18420"/>
    </cofactor>
</comment>
<evidence type="ECO:0000256" key="2">
    <source>
        <dbReference type="ARBA" id="ARBA00022722"/>
    </source>
</evidence>
<evidence type="ECO:0000313" key="9">
    <source>
        <dbReference type="Proteomes" id="UP000293995"/>
    </source>
</evidence>
<feature type="binding site" evidence="6">
    <location>
        <position position="13"/>
    </location>
    <ligand>
        <name>Mg(2+)</name>
        <dbReference type="ChEBI" id="CHEBI:18420"/>
    </ligand>
</feature>
<dbReference type="InterPro" id="IPR002716">
    <property type="entry name" value="PIN_dom"/>
</dbReference>
<dbReference type="InterPro" id="IPR022907">
    <property type="entry name" value="VapC_family"/>
</dbReference>
<dbReference type="InterPro" id="IPR029060">
    <property type="entry name" value="PIN-like_dom_sf"/>
</dbReference>